<comment type="caution">
    <text evidence="1">Lacks conserved residue(s) required for the propagation of feature annotation.</text>
</comment>
<dbReference type="GeneID" id="106491485"/>
<feature type="domain" description="Peptidase M12A" evidence="4">
    <location>
        <begin position="72"/>
        <end position="268"/>
    </location>
</feature>
<accession>A0A8B7J630</accession>
<feature type="binding site" evidence="1">
    <location>
        <position position="168"/>
    </location>
    <ligand>
        <name>Zn(2+)</name>
        <dbReference type="ChEBI" id="CHEBI:29105"/>
        <note>catalytic</note>
    </ligand>
</feature>
<feature type="compositionally biased region" description="Low complexity" evidence="3">
    <location>
        <begin position="328"/>
        <end position="338"/>
    </location>
</feature>
<dbReference type="InterPro" id="IPR024079">
    <property type="entry name" value="MetalloPept_cat_dom_sf"/>
</dbReference>
<evidence type="ECO:0000313" key="6">
    <source>
        <dbReference type="RefSeq" id="XP_013806555.2"/>
    </source>
</evidence>
<feature type="region of interest" description="Disordered" evidence="3">
    <location>
        <begin position="23"/>
        <end position="43"/>
    </location>
</feature>
<reference evidence="6" key="1">
    <citation type="submission" date="2025-08" db="UniProtKB">
        <authorList>
            <consortium name="RefSeq"/>
        </authorList>
    </citation>
    <scope>IDENTIFICATION</scope>
    <source>
        <tissue evidence="6">Blood</tissue>
    </source>
</reference>
<gene>
    <name evidence="6" type="primary">ASTL</name>
</gene>
<evidence type="ECO:0000313" key="5">
    <source>
        <dbReference type="Proteomes" id="UP001652627"/>
    </source>
</evidence>
<dbReference type="PRINTS" id="PR00480">
    <property type="entry name" value="ASTACIN"/>
</dbReference>
<dbReference type="KEGG" id="aam:106491485"/>
<feature type="chain" id="PRO_5044957603" description="Metalloendopeptidase" evidence="2">
    <location>
        <begin position="21"/>
        <end position="338"/>
    </location>
</feature>
<dbReference type="RefSeq" id="XP_013806555.2">
    <property type="nucleotide sequence ID" value="XM_013951101.2"/>
</dbReference>
<name>A0A8B7J630_9AVES</name>
<comment type="cofactor">
    <cofactor evidence="1 2">
        <name>Zn(2+)</name>
        <dbReference type="ChEBI" id="CHEBI:29105"/>
    </cofactor>
    <text evidence="1 2">Binds 1 zinc ion per subunit.</text>
</comment>
<keyword evidence="1 2" id="KW-0482">Metalloprotease</keyword>
<keyword evidence="1 2" id="KW-0479">Metal-binding</keyword>
<dbReference type="CTD" id="431705"/>
<dbReference type="GO" id="GO:0006508">
    <property type="term" value="P:proteolysis"/>
    <property type="evidence" value="ECO:0007669"/>
    <property type="project" value="UniProtKB-KW"/>
</dbReference>
<evidence type="ECO:0000256" key="3">
    <source>
        <dbReference type="SAM" id="MobiDB-lite"/>
    </source>
</evidence>
<proteinExistence type="predicted"/>
<dbReference type="Proteomes" id="UP001652627">
    <property type="component" value="Chromosome 29"/>
</dbReference>
<organism evidence="5 6">
    <name type="scientific">Apteryx mantelli</name>
    <name type="common">North Island brown kiwi</name>
    <dbReference type="NCBI Taxonomy" id="2696672"/>
    <lineage>
        <taxon>Eukaryota</taxon>
        <taxon>Metazoa</taxon>
        <taxon>Chordata</taxon>
        <taxon>Craniata</taxon>
        <taxon>Vertebrata</taxon>
        <taxon>Euteleostomi</taxon>
        <taxon>Archelosauria</taxon>
        <taxon>Archosauria</taxon>
        <taxon>Dinosauria</taxon>
        <taxon>Saurischia</taxon>
        <taxon>Theropoda</taxon>
        <taxon>Coelurosauria</taxon>
        <taxon>Aves</taxon>
        <taxon>Palaeognathae</taxon>
        <taxon>Apterygiformes</taxon>
        <taxon>Apterygidae</taxon>
        <taxon>Apteryx</taxon>
    </lineage>
</organism>
<keyword evidence="5" id="KW-1185">Reference proteome</keyword>
<dbReference type="PANTHER" id="PTHR10127:SF855">
    <property type="entry name" value="ASTACIN-LIKE METALLOENDOPEPTIDASE"/>
    <property type="match status" value="1"/>
</dbReference>
<feature type="binding site" evidence="1">
    <location>
        <position position="178"/>
    </location>
    <ligand>
        <name>Zn(2+)</name>
        <dbReference type="ChEBI" id="CHEBI:29105"/>
        <note>catalytic</note>
    </ligand>
</feature>
<feature type="signal peptide" evidence="2">
    <location>
        <begin position="1"/>
        <end position="20"/>
    </location>
</feature>
<feature type="region of interest" description="Disordered" evidence="3">
    <location>
        <begin position="292"/>
        <end position="338"/>
    </location>
</feature>
<evidence type="ECO:0000256" key="1">
    <source>
        <dbReference type="PROSITE-ProRule" id="PRU01211"/>
    </source>
</evidence>
<dbReference type="GO" id="GO:0004222">
    <property type="term" value="F:metalloendopeptidase activity"/>
    <property type="evidence" value="ECO:0007669"/>
    <property type="project" value="UniProtKB-UniRule"/>
</dbReference>
<keyword evidence="1 2" id="KW-0862">Zinc</keyword>
<dbReference type="Pfam" id="PF01400">
    <property type="entry name" value="Astacin"/>
    <property type="match status" value="1"/>
</dbReference>
<evidence type="ECO:0000259" key="4">
    <source>
        <dbReference type="PROSITE" id="PS51864"/>
    </source>
</evidence>
<dbReference type="PANTHER" id="PTHR10127">
    <property type="entry name" value="DISCOIDIN, CUB, EGF, LAMININ , AND ZINC METALLOPROTEASE DOMAIN CONTAINING"/>
    <property type="match status" value="1"/>
</dbReference>
<keyword evidence="1 2" id="KW-0645">Protease</keyword>
<protein>
    <recommendedName>
        <fullName evidence="2">Metalloendopeptidase</fullName>
        <ecNumber evidence="2">3.4.24.-</ecNumber>
    </recommendedName>
</protein>
<dbReference type="InterPro" id="IPR001506">
    <property type="entry name" value="Peptidase_M12A"/>
</dbReference>
<dbReference type="SUPFAM" id="SSF55486">
    <property type="entry name" value="Metalloproteases ('zincins'), catalytic domain"/>
    <property type="match status" value="1"/>
</dbReference>
<evidence type="ECO:0000256" key="2">
    <source>
        <dbReference type="RuleBase" id="RU361183"/>
    </source>
</evidence>
<feature type="binding site" evidence="1">
    <location>
        <position position="172"/>
    </location>
    <ligand>
        <name>Zn(2+)</name>
        <dbReference type="ChEBI" id="CHEBI:29105"/>
        <note>catalytic</note>
    </ligand>
</feature>
<keyword evidence="1 2" id="KW-0378">Hydrolase</keyword>
<sequence>MVLACSTWLLLSSIFWLLEGGPGGARRTGSPQRGRGGSSPRGDDILSINRVLEAPNSSFFIEGDIVRMDSSRAFASTTPKWPKRRGIVQIPYVLSDRYDDASVKVLAEAFSDFARLTCVRFVPRSYQRDFISIAPMTGCFSSVGRAGGMQPLSLAPACLRRGKGVALHELMHVAGFWHEHSRADRDDYISISWDHILPGFEGNFMKSRTPNMLVGYDYSSVLHYSRYAFSRSGEPTITPLRVPAAPLGQRRGLSASDAARVNRLYGCRGAVAAPAPSPRILPPPSILMAEGTPGSPVMTEGTPSSPATACHPSVSHPAPGTGEGCTGGCTAPGAETSG</sequence>
<dbReference type="InterPro" id="IPR006026">
    <property type="entry name" value="Peptidase_Metallo"/>
</dbReference>
<dbReference type="AlphaFoldDB" id="A0A8B7J630"/>
<dbReference type="EC" id="3.4.24.-" evidence="2"/>
<feature type="active site" evidence="1">
    <location>
        <position position="169"/>
    </location>
</feature>
<keyword evidence="2" id="KW-0732">Signal</keyword>
<dbReference type="PROSITE" id="PS51864">
    <property type="entry name" value="ASTACIN"/>
    <property type="match status" value="1"/>
</dbReference>
<dbReference type="GO" id="GO:0008270">
    <property type="term" value="F:zinc ion binding"/>
    <property type="evidence" value="ECO:0007669"/>
    <property type="project" value="UniProtKB-UniRule"/>
</dbReference>
<dbReference type="SMART" id="SM00235">
    <property type="entry name" value="ZnMc"/>
    <property type="match status" value="1"/>
</dbReference>
<dbReference type="Gene3D" id="3.40.390.10">
    <property type="entry name" value="Collagenase (Catalytic Domain)"/>
    <property type="match status" value="1"/>
</dbReference>